<sequence>MRVLVTGANGFVGRNLCRHLAGQGFRVRASLRAKSRLELSNIETFITGDLNGRSDWRAALSGADAVVHCAARVHILEETAADPLEAFRRVNVEGTRALARQALEAGVKHFIFLSSIGARVAHDSPDATPYQISKLEAEQALHEVAGDSGMSLTCLRPPLIYGPEAPGNFALLIKVIERGLPLPLASIRNRRAFLYIGNLCDAVGRCLEQPAGQKRCYEIADGPGVSTPKLIRALAAALGRPARLWPCPLWLLRLAGKVTGRSAAIERLTGSLELDSEPLKRDIDWTPPFDLDAGLAASFAQIRNASPGPAAGRP</sequence>
<dbReference type="EMBL" id="VHSH01000001">
    <property type="protein sequence ID" value="TQV83955.1"/>
    <property type="molecule type" value="Genomic_DNA"/>
</dbReference>
<dbReference type="OrthoDB" id="9814124at2"/>
<evidence type="ECO:0000313" key="3">
    <source>
        <dbReference type="Proteomes" id="UP000315252"/>
    </source>
</evidence>
<feature type="domain" description="NAD-dependent epimerase/dehydratase" evidence="1">
    <location>
        <begin position="3"/>
        <end position="219"/>
    </location>
</feature>
<dbReference type="SUPFAM" id="SSF51735">
    <property type="entry name" value="NAD(P)-binding Rossmann-fold domains"/>
    <property type="match status" value="1"/>
</dbReference>
<proteinExistence type="predicted"/>
<dbReference type="AlphaFoldDB" id="A0A545U397"/>
<dbReference type="Gene3D" id="3.40.50.720">
    <property type="entry name" value="NAD(P)-binding Rossmann-like Domain"/>
    <property type="match status" value="1"/>
</dbReference>
<evidence type="ECO:0000313" key="2">
    <source>
        <dbReference type="EMBL" id="TQV83955.1"/>
    </source>
</evidence>
<dbReference type="InterPro" id="IPR036291">
    <property type="entry name" value="NAD(P)-bd_dom_sf"/>
</dbReference>
<dbReference type="PANTHER" id="PTHR43245">
    <property type="entry name" value="BIFUNCTIONAL POLYMYXIN RESISTANCE PROTEIN ARNA"/>
    <property type="match status" value="1"/>
</dbReference>
<keyword evidence="3" id="KW-1185">Reference proteome</keyword>
<dbReference type="InterPro" id="IPR001509">
    <property type="entry name" value="Epimerase_deHydtase"/>
</dbReference>
<comment type="caution">
    <text evidence="2">The sequence shown here is derived from an EMBL/GenBank/DDBJ whole genome shotgun (WGS) entry which is preliminary data.</text>
</comment>
<dbReference type="InterPro" id="IPR050177">
    <property type="entry name" value="Lipid_A_modif_metabolic_enz"/>
</dbReference>
<dbReference type="Proteomes" id="UP000315252">
    <property type="component" value="Unassembled WGS sequence"/>
</dbReference>
<accession>A0A545U397</accession>
<organism evidence="2 3">
    <name type="scientific">Denitrobaculum tricleocarpae</name>
    <dbReference type="NCBI Taxonomy" id="2591009"/>
    <lineage>
        <taxon>Bacteria</taxon>
        <taxon>Pseudomonadati</taxon>
        <taxon>Pseudomonadota</taxon>
        <taxon>Alphaproteobacteria</taxon>
        <taxon>Rhodospirillales</taxon>
        <taxon>Rhodospirillaceae</taxon>
        <taxon>Denitrobaculum</taxon>
    </lineage>
</organism>
<dbReference type="Pfam" id="PF01370">
    <property type="entry name" value="Epimerase"/>
    <property type="match status" value="1"/>
</dbReference>
<evidence type="ECO:0000259" key="1">
    <source>
        <dbReference type="Pfam" id="PF01370"/>
    </source>
</evidence>
<reference evidence="2 3" key="1">
    <citation type="submission" date="2019-06" db="EMBL/GenBank/DDBJ databases">
        <title>Whole genome sequence for Rhodospirillaceae sp. R148.</title>
        <authorList>
            <person name="Wang G."/>
        </authorList>
    </citation>
    <scope>NUCLEOTIDE SEQUENCE [LARGE SCALE GENOMIC DNA]</scope>
    <source>
        <strain evidence="2 3">R148</strain>
    </source>
</reference>
<dbReference type="PANTHER" id="PTHR43245:SF58">
    <property type="entry name" value="BLL5923 PROTEIN"/>
    <property type="match status" value="1"/>
</dbReference>
<name>A0A545U397_9PROT</name>
<gene>
    <name evidence="2" type="ORF">FKG95_03340</name>
</gene>
<protein>
    <submittedName>
        <fullName evidence="2">NAD-dependent epimerase/dehydratase family protein</fullName>
    </submittedName>
</protein>